<dbReference type="InterPro" id="IPR004842">
    <property type="entry name" value="SLC12A_fam"/>
</dbReference>
<dbReference type="Proteomes" id="UP000031036">
    <property type="component" value="Unassembled WGS sequence"/>
</dbReference>
<reference evidence="6 7" key="1">
    <citation type="submission" date="2014-11" db="EMBL/GenBank/DDBJ databases">
        <title>Genetic blueprint of the zoonotic pathogen Toxocara canis.</title>
        <authorList>
            <person name="Zhu X.-Q."/>
            <person name="Korhonen P.K."/>
            <person name="Cai H."/>
            <person name="Young N.D."/>
            <person name="Nejsum P."/>
            <person name="von Samson-Himmelstjerna G."/>
            <person name="Boag P.R."/>
            <person name="Tan P."/>
            <person name="Li Q."/>
            <person name="Min J."/>
            <person name="Yang Y."/>
            <person name="Wang X."/>
            <person name="Fang X."/>
            <person name="Hall R.S."/>
            <person name="Hofmann A."/>
            <person name="Sternberg P.W."/>
            <person name="Jex A.R."/>
            <person name="Gasser R.B."/>
        </authorList>
    </citation>
    <scope>NUCLEOTIDE SEQUENCE [LARGE SCALE GENOMIC DNA]</scope>
    <source>
        <strain evidence="6">PN_DK_2014</strain>
    </source>
</reference>
<evidence type="ECO:0000256" key="3">
    <source>
        <dbReference type="ARBA" id="ARBA00022989"/>
    </source>
</evidence>
<evidence type="ECO:0000256" key="1">
    <source>
        <dbReference type="ARBA" id="ARBA00004141"/>
    </source>
</evidence>
<keyword evidence="3" id="KW-1133">Transmembrane helix</keyword>
<dbReference type="InterPro" id="IPR018491">
    <property type="entry name" value="SLC12_C"/>
</dbReference>
<dbReference type="AlphaFoldDB" id="A0A0B2VMV7"/>
<gene>
    <name evidence="6" type="primary">kcc-3</name>
    <name evidence="6" type="ORF">Tcan_14026</name>
</gene>
<organism evidence="6 7">
    <name type="scientific">Toxocara canis</name>
    <name type="common">Canine roundworm</name>
    <dbReference type="NCBI Taxonomy" id="6265"/>
    <lineage>
        <taxon>Eukaryota</taxon>
        <taxon>Metazoa</taxon>
        <taxon>Ecdysozoa</taxon>
        <taxon>Nematoda</taxon>
        <taxon>Chromadorea</taxon>
        <taxon>Rhabditida</taxon>
        <taxon>Spirurina</taxon>
        <taxon>Ascaridomorpha</taxon>
        <taxon>Ascaridoidea</taxon>
        <taxon>Toxocaridae</taxon>
        <taxon>Toxocara</taxon>
    </lineage>
</organism>
<dbReference type="GO" id="GO:0016020">
    <property type="term" value="C:membrane"/>
    <property type="evidence" value="ECO:0007669"/>
    <property type="project" value="UniProtKB-SubCell"/>
</dbReference>
<protein>
    <submittedName>
        <fullName evidence="6">Sodium/chloride cotransporter 3</fullName>
    </submittedName>
</protein>
<name>A0A0B2VMV7_TOXCA</name>
<dbReference type="OMA" id="WKPVPFN"/>
<evidence type="ECO:0000259" key="5">
    <source>
        <dbReference type="Pfam" id="PF03522"/>
    </source>
</evidence>
<dbReference type="Pfam" id="PF03522">
    <property type="entry name" value="SLC12"/>
    <property type="match status" value="1"/>
</dbReference>
<dbReference type="PANTHER" id="PTHR11827">
    <property type="entry name" value="SOLUTE CARRIER FAMILY 12, CATION COTRANSPORTERS"/>
    <property type="match status" value="1"/>
</dbReference>
<evidence type="ECO:0000256" key="4">
    <source>
        <dbReference type="ARBA" id="ARBA00023136"/>
    </source>
</evidence>
<dbReference type="PANTHER" id="PTHR11827:SF72">
    <property type="entry name" value="GH08340P"/>
    <property type="match status" value="1"/>
</dbReference>
<dbReference type="GO" id="GO:0015377">
    <property type="term" value="F:chloride:monoatomic cation symporter activity"/>
    <property type="evidence" value="ECO:0007669"/>
    <property type="project" value="InterPro"/>
</dbReference>
<dbReference type="OrthoDB" id="5825564at2759"/>
<keyword evidence="2" id="KW-0812">Transmembrane</keyword>
<accession>A0A0B2VMV7</accession>
<evidence type="ECO:0000313" key="6">
    <source>
        <dbReference type="EMBL" id="KHN82380.1"/>
    </source>
</evidence>
<dbReference type="EMBL" id="JPKZ01001378">
    <property type="protein sequence ID" value="KHN82380.1"/>
    <property type="molecule type" value="Genomic_DNA"/>
</dbReference>
<proteinExistence type="predicted"/>
<feature type="domain" description="SLC12A transporter C-terminal" evidence="5">
    <location>
        <begin position="189"/>
        <end position="349"/>
    </location>
</feature>
<comment type="subcellular location">
    <subcellularLocation>
        <location evidence="1">Membrane</location>
        <topology evidence="1">Multi-pass membrane protein</topology>
    </subcellularLocation>
</comment>
<comment type="caution">
    <text evidence="6">The sequence shown here is derived from an EMBL/GenBank/DDBJ whole genome shotgun (WGS) entry which is preliminary data.</text>
</comment>
<evidence type="ECO:0000313" key="7">
    <source>
        <dbReference type="Proteomes" id="UP000031036"/>
    </source>
</evidence>
<evidence type="ECO:0000256" key="2">
    <source>
        <dbReference type="ARBA" id="ARBA00022692"/>
    </source>
</evidence>
<keyword evidence="4" id="KW-0472">Membrane</keyword>
<sequence>MTWSNRFAEWRVSLACRILSWVEKHLDTANYWYPKLLILHLDETKEWLVDCQKLIAVAEWIKEGAVSNIVALLCEGHAQDPDMPQYLKTVDDAVRKMIGESCLNAHQLVVSYENLDELNETASAVIQCCGLGILNPNTVILDFPKCGKAANFVNPAQGELWSCIASTIDKYLVICKGDLWKPVPSSLTSTMDLWWVVEDDGIILSFVYFISRSNRWTFTKLRIFAILKENEIALVKESVQMRIRNAKLHADSIDFKALPDDDLSAYGSAKSKNMIKSPASLRSSPSESDQHTAPLVGAAMSPTLNNLIRTRSANADLVLVNLPRANMEASASRLLLSLDMIGDHLPRMVAFRPPSRNHS</sequence>
<keyword evidence="7" id="KW-1185">Reference proteome</keyword>
<dbReference type="STRING" id="6265.A0A0B2VMV7"/>